<dbReference type="InterPro" id="IPR006119">
    <property type="entry name" value="Resolv_N"/>
</dbReference>
<dbReference type="InterPro" id="IPR050639">
    <property type="entry name" value="SSR_resolvase"/>
</dbReference>
<dbReference type="EMBL" id="QOKZ01000023">
    <property type="protein sequence ID" value="RMC29978.1"/>
    <property type="molecule type" value="Genomic_DNA"/>
</dbReference>
<gene>
    <name evidence="10" type="ORF">C9E81_22240</name>
</gene>
<dbReference type="FunFam" id="3.40.50.1390:FF:000001">
    <property type="entry name" value="DNA recombinase"/>
    <property type="match status" value="1"/>
</dbReference>
<dbReference type="InterPro" id="IPR036162">
    <property type="entry name" value="Resolvase-like_N_sf"/>
</dbReference>
<organism evidence="10 11">
    <name type="scientific">Paracoccus alkanivorans</name>
    <dbReference type="NCBI Taxonomy" id="2116655"/>
    <lineage>
        <taxon>Bacteria</taxon>
        <taxon>Pseudomonadati</taxon>
        <taxon>Pseudomonadota</taxon>
        <taxon>Alphaproteobacteria</taxon>
        <taxon>Rhodobacterales</taxon>
        <taxon>Paracoccaceae</taxon>
        <taxon>Paracoccus</taxon>
    </lineage>
</organism>
<dbReference type="Gene3D" id="3.40.50.1390">
    <property type="entry name" value="Resolvase, N-terminal catalytic domain"/>
    <property type="match status" value="1"/>
</dbReference>
<dbReference type="InterPro" id="IPR009057">
    <property type="entry name" value="Homeodomain-like_sf"/>
</dbReference>
<dbReference type="AlphaFoldDB" id="A0A3M0LWX7"/>
<dbReference type="PANTHER" id="PTHR30461">
    <property type="entry name" value="DNA-INVERTASE FROM LAMBDOID PROPHAGE"/>
    <property type="match status" value="1"/>
</dbReference>
<feature type="domain" description="Resolvase/invertase-type recombinase catalytic" evidence="9">
    <location>
        <begin position="1"/>
        <end position="135"/>
    </location>
</feature>
<dbReference type="GO" id="GO:0000150">
    <property type="term" value="F:DNA strand exchange activity"/>
    <property type="evidence" value="ECO:0007669"/>
    <property type="project" value="UniProtKB-KW"/>
</dbReference>
<evidence type="ECO:0000313" key="11">
    <source>
        <dbReference type="Proteomes" id="UP000273516"/>
    </source>
</evidence>
<proteinExistence type="inferred from homology"/>
<comment type="caution">
    <text evidence="10">The sequence shown here is derived from an EMBL/GenBank/DDBJ whole genome shotgun (WGS) entry which is preliminary data.</text>
</comment>
<evidence type="ECO:0000256" key="2">
    <source>
        <dbReference type="ARBA" id="ARBA00022908"/>
    </source>
</evidence>
<feature type="region of interest" description="Disordered" evidence="8">
    <location>
        <begin position="126"/>
        <end position="149"/>
    </location>
</feature>
<dbReference type="InterPro" id="IPR006120">
    <property type="entry name" value="Resolvase_HTH_dom"/>
</dbReference>
<evidence type="ECO:0000256" key="1">
    <source>
        <dbReference type="ARBA" id="ARBA00009913"/>
    </source>
</evidence>
<keyword evidence="2" id="KW-0229">DNA integration</keyword>
<sequence>MLIGYARVSTTGQNLESQVEHLQAEGCDKIFQEKLTGFDRRRPQLEKMLKQIEPGDVLLVTSLDRLARSTHDLFVITQKIEAADASFRSIREPWADTTSSMGKFLLTVFAGLSELERNLINERTTEGRASAKKRGVKFGRKSKLTSHQQDQVKAMLREGQAIRAIARHFNVGVATIDRVKRSTQLS</sequence>
<dbReference type="RefSeq" id="WP_122114543.1">
    <property type="nucleotide sequence ID" value="NZ_QOKZ01000023.1"/>
</dbReference>
<keyword evidence="11" id="KW-1185">Reference proteome</keyword>
<dbReference type="PROSITE" id="PS00397">
    <property type="entry name" value="RECOMBINASES_1"/>
    <property type="match status" value="1"/>
</dbReference>
<dbReference type="Proteomes" id="UP000273516">
    <property type="component" value="Unassembled WGS sequence"/>
</dbReference>
<dbReference type="Pfam" id="PF02796">
    <property type="entry name" value="HTH_7"/>
    <property type="match status" value="1"/>
</dbReference>
<dbReference type="InterPro" id="IPR006118">
    <property type="entry name" value="Recombinase_CS"/>
</dbReference>
<dbReference type="Gene3D" id="1.10.10.60">
    <property type="entry name" value="Homeodomain-like"/>
    <property type="match status" value="1"/>
</dbReference>
<dbReference type="GO" id="GO:0015074">
    <property type="term" value="P:DNA integration"/>
    <property type="evidence" value="ECO:0007669"/>
    <property type="project" value="UniProtKB-KW"/>
</dbReference>
<dbReference type="SUPFAM" id="SSF53041">
    <property type="entry name" value="Resolvase-like"/>
    <property type="match status" value="1"/>
</dbReference>
<protein>
    <submittedName>
        <fullName evidence="10">Recombinase family protein</fullName>
    </submittedName>
</protein>
<dbReference type="CDD" id="cd03768">
    <property type="entry name" value="SR_ResInv"/>
    <property type="match status" value="1"/>
</dbReference>
<evidence type="ECO:0000256" key="7">
    <source>
        <dbReference type="PROSITE-ProRule" id="PRU10137"/>
    </source>
</evidence>
<evidence type="ECO:0000256" key="8">
    <source>
        <dbReference type="SAM" id="MobiDB-lite"/>
    </source>
</evidence>
<accession>A0A3M0LWX7</accession>
<evidence type="ECO:0000256" key="5">
    <source>
        <dbReference type="ARBA" id="ARBA00023172"/>
    </source>
</evidence>
<dbReference type="CDD" id="cd00569">
    <property type="entry name" value="HTH_Hin_like"/>
    <property type="match status" value="1"/>
</dbReference>
<dbReference type="PROSITE" id="PS51736">
    <property type="entry name" value="RECOMBINASES_3"/>
    <property type="match status" value="1"/>
</dbReference>
<evidence type="ECO:0000256" key="4">
    <source>
        <dbReference type="ARBA" id="ARBA00023125"/>
    </source>
</evidence>
<dbReference type="PROSITE" id="PS00398">
    <property type="entry name" value="RECOMBINASES_2"/>
    <property type="match status" value="1"/>
</dbReference>
<dbReference type="GO" id="GO:0003677">
    <property type="term" value="F:DNA binding"/>
    <property type="evidence" value="ECO:0007669"/>
    <property type="project" value="UniProtKB-KW"/>
</dbReference>
<feature type="active site" description="O-(5'-phospho-DNA)-serine intermediate" evidence="6 7">
    <location>
        <position position="9"/>
    </location>
</feature>
<dbReference type="Pfam" id="PF00239">
    <property type="entry name" value="Resolvase"/>
    <property type="match status" value="1"/>
</dbReference>
<keyword evidence="5" id="KW-0233">DNA recombination</keyword>
<dbReference type="SUPFAM" id="SSF46689">
    <property type="entry name" value="Homeodomain-like"/>
    <property type="match status" value="1"/>
</dbReference>
<dbReference type="SMART" id="SM00857">
    <property type="entry name" value="Resolvase"/>
    <property type="match status" value="1"/>
</dbReference>
<evidence type="ECO:0000313" key="10">
    <source>
        <dbReference type="EMBL" id="RMC29978.1"/>
    </source>
</evidence>
<keyword evidence="3" id="KW-0230">DNA invertase</keyword>
<evidence type="ECO:0000256" key="6">
    <source>
        <dbReference type="PIRSR" id="PIRSR606118-50"/>
    </source>
</evidence>
<feature type="compositionally biased region" description="Basic residues" evidence="8">
    <location>
        <begin position="130"/>
        <end position="144"/>
    </location>
</feature>
<name>A0A3M0LWX7_9RHOB</name>
<evidence type="ECO:0000259" key="9">
    <source>
        <dbReference type="PROSITE" id="PS51736"/>
    </source>
</evidence>
<dbReference type="OrthoDB" id="2290206at2"/>
<comment type="similarity">
    <text evidence="1">Belongs to the site-specific recombinase resolvase family.</text>
</comment>
<reference evidence="10 11" key="1">
    <citation type="submission" date="2018-07" db="EMBL/GenBank/DDBJ databases">
        <authorList>
            <person name="Zhang Y."/>
            <person name="Wang L."/>
            <person name="Ma S."/>
        </authorList>
    </citation>
    <scope>NUCLEOTIDE SEQUENCE [LARGE SCALE GENOMIC DNA]</scope>
    <source>
        <strain evidence="10 11">4-2</strain>
    </source>
</reference>
<evidence type="ECO:0000256" key="3">
    <source>
        <dbReference type="ARBA" id="ARBA00023100"/>
    </source>
</evidence>
<keyword evidence="4" id="KW-0238">DNA-binding</keyword>
<dbReference type="PANTHER" id="PTHR30461:SF26">
    <property type="entry name" value="RESOLVASE HOMOLOG YNEB"/>
    <property type="match status" value="1"/>
</dbReference>